<dbReference type="EMBL" id="VEPZ02000211">
    <property type="protein sequence ID" value="KAE8729871.1"/>
    <property type="molecule type" value="Genomic_DNA"/>
</dbReference>
<evidence type="ECO:0000256" key="1">
    <source>
        <dbReference type="ARBA" id="ARBA00004123"/>
    </source>
</evidence>
<dbReference type="GO" id="GO:0000976">
    <property type="term" value="F:transcription cis-regulatory region binding"/>
    <property type="evidence" value="ECO:0007669"/>
    <property type="project" value="UniProtKB-ARBA"/>
</dbReference>
<feature type="region of interest" description="Disordered" evidence="8">
    <location>
        <begin position="345"/>
        <end position="372"/>
    </location>
</feature>
<evidence type="ECO:0000313" key="12">
    <source>
        <dbReference type="Proteomes" id="UP000436088"/>
    </source>
</evidence>
<evidence type="ECO:0000256" key="3">
    <source>
        <dbReference type="ARBA" id="ARBA00023015"/>
    </source>
</evidence>
<evidence type="ECO:0000256" key="6">
    <source>
        <dbReference type="ARBA" id="ARBA00023242"/>
    </source>
</evidence>
<dbReference type="FunFam" id="1.10.10.60:FF:000001">
    <property type="entry name" value="MYB-related transcription factor"/>
    <property type="match status" value="1"/>
</dbReference>
<evidence type="ECO:0000256" key="7">
    <source>
        <dbReference type="ARBA" id="ARBA00062314"/>
    </source>
</evidence>
<dbReference type="PROSITE" id="PS50090">
    <property type="entry name" value="MYB_LIKE"/>
    <property type="match status" value="2"/>
</dbReference>
<feature type="domain" description="Myb-like" evidence="9">
    <location>
        <begin position="242"/>
        <end position="292"/>
    </location>
</feature>
<dbReference type="CDD" id="cd00167">
    <property type="entry name" value="SANT"/>
    <property type="match status" value="2"/>
</dbReference>
<dbReference type="InterPro" id="IPR015495">
    <property type="entry name" value="Myb_TF_plants"/>
</dbReference>
<protein>
    <submittedName>
        <fullName evidence="11">Transcription factor MYB28</fullName>
    </submittedName>
</protein>
<comment type="caution">
    <text evidence="11">The sequence shown here is derived from an EMBL/GenBank/DDBJ whole genome shotgun (WGS) entry which is preliminary data.</text>
</comment>
<evidence type="ECO:0000256" key="8">
    <source>
        <dbReference type="SAM" id="MobiDB-lite"/>
    </source>
</evidence>
<dbReference type="InterPro" id="IPR009057">
    <property type="entry name" value="Homeodomain-like_sf"/>
</dbReference>
<feature type="domain" description="HTH myb-type" evidence="10">
    <location>
        <begin position="246"/>
        <end position="296"/>
    </location>
</feature>
<evidence type="ECO:0000256" key="4">
    <source>
        <dbReference type="ARBA" id="ARBA00023125"/>
    </source>
</evidence>
<keyword evidence="6" id="KW-0539">Nucleus</keyword>
<sequence length="534" mass="59176">MLGQSHSKFWSKKVNGQRSTVGSGRVNGRVGSTVGSTVGSGQTGQTGSDRSNWFEPVETGQTDTYNDRFKFLNGGELDFKSAESLTAPPPHAPPSTADKVDTGELGTAQGTRWVGSSLDDEHNGGFKTTIGIRTAFGSELKMEVLKAYLSRSMHGLHQTRLRIKLISVSIAFHSSGFLIMGRSTSCHEKEGLKRGPWTAEEDQKLTAYIQQHGHGNWSSLPEKAGLKRCGKSCRLRWINYLRPDIKRGKFSLQEEQTIIQLHAFLGNRWSAIAVHLPKRTDNEIKNHWNTHLKKRLIKMGIDPVTHKPRVDALGSFGHGCHDANLNHMAQWERARLEAEARAAVSRDSSNKQALPNLGRIQPKFHPGTDPLPISTPRPKCLDVLKAWEGMVTGMFNFPNRDNIDSPTSMSNSSSAPIQIPIGETVVDCNATDHLYTYNELVYMDEWKRTNQMQELEDWKDESTSSTMALTQDQVTTYATENTWFTDNIAAAAADFKEDSSESDALIGIPVSFSSKEVEASNGSCPIADSVWMLE</sequence>
<evidence type="ECO:0000259" key="9">
    <source>
        <dbReference type="PROSITE" id="PS50090"/>
    </source>
</evidence>
<dbReference type="SMART" id="SM00717">
    <property type="entry name" value="SANT"/>
    <property type="match status" value="2"/>
</dbReference>
<dbReference type="PROSITE" id="PS51294">
    <property type="entry name" value="HTH_MYB"/>
    <property type="match status" value="2"/>
</dbReference>
<dbReference type="InterPro" id="IPR001005">
    <property type="entry name" value="SANT/Myb"/>
</dbReference>
<dbReference type="GO" id="GO:0005634">
    <property type="term" value="C:nucleus"/>
    <property type="evidence" value="ECO:0007669"/>
    <property type="project" value="UniProtKB-SubCell"/>
</dbReference>
<dbReference type="AlphaFoldDB" id="A0A6A3CRL8"/>
<dbReference type="FunFam" id="1.10.10.60:FF:000394">
    <property type="entry name" value="MYB transcription factor"/>
    <property type="match status" value="1"/>
</dbReference>
<keyword evidence="12" id="KW-1185">Reference proteome</keyword>
<feature type="compositionally biased region" description="Polar residues" evidence="8">
    <location>
        <begin position="1"/>
        <end position="18"/>
    </location>
</feature>
<keyword evidence="4" id="KW-0238">DNA-binding</keyword>
<dbReference type="SUPFAM" id="SSF46689">
    <property type="entry name" value="Homeodomain-like"/>
    <property type="match status" value="1"/>
</dbReference>
<feature type="region of interest" description="Disordered" evidence="8">
    <location>
        <begin position="81"/>
        <end position="103"/>
    </location>
</feature>
<organism evidence="11 12">
    <name type="scientific">Hibiscus syriacus</name>
    <name type="common">Rose of Sharon</name>
    <dbReference type="NCBI Taxonomy" id="106335"/>
    <lineage>
        <taxon>Eukaryota</taxon>
        <taxon>Viridiplantae</taxon>
        <taxon>Streptophyta</taxon>
        <taxon>Embryophyta</taxon>
        <taxon>Tracheophyta</taxon>
        <taxon>Spermatophyta</taxon>
        <taxon>Magnoliopsida</taxon>
        <taxon>eudicotyledons</taxon>
        <taxon>Gunneridae</taxon>
        <taxon>Pentapetalae</taxon>
        <taxon>rosids</taxon>
        <taxon>malvids</taxon>
        <taxon>Malvales</taxon>
        <taxon>Malvaceae</taxon>
        <taxon>Malvoideae</taxon>
        <taxon>Hibiscus</taxon>
    </lineage>
</organism>
<dbReference type="PANTHER" id="PTHR47994:SF5">
    <property type="entry name" value="F14D16.11-RELATED"/>
    <property type="match status" value="1"/>
</dbReference>
<dbReference type="Proteomes" id="UP000436088">
    <property type="component" value="Unassembled WGS sequence"/>
</dbReference>
<dbReference type="Gene3D" id="1.10.10.60">
    <property type="entry name" value="Homeodomain-like"/>
    <property type="match status" value="2"/>
</dbReference>
<comment type="subcellular location">
    <subcellularLocation>
        <location evidence="1">Nucleus</location>
    </subcellularLocation>
</comment>
<feature type="region of interest" description="Disordered" evidence="8">
    <location>
        <begin position="1"/>
        <end position="60"/>
    </location>
</feature>
<evidence type="ECO:0000256" key="5">
    <source>
        <dbReference type="ARBA" id="ARBA00023163"/>
    </source>
</evidence>
<accession>A0A6A3CRL8</accession>
<reference evidence="11" key="1">
    <citation type="submission" date="2019-09" db="EMBL/GenBank/DDBJ databases">
        <title>Draft genome information of white flower Hibiscus syriacus.</title>
        <authorList>
            <person name="Kim Y.-M."/>
        </authorList>
    </citation>
    <scope>NUCLEOTIDE SEQUENCE [LARGE SCALE GENOMIC DNA]</scope>
    <source>
        <strain evidence="11">YM2019G1</strain>
    </source>
</reference>
<feature type="domain" description="Myb-like" evidence="9">
    <location>
        <begin position="189"/>
        <end position="241"/>
    </location>
</feature>
<dbReference type="GO" id="GO:0051707">
    <property type="term" value="P:response to other organism"/>
    <property type="evidence" value="ECO:0007669"/>
    <property type="project" value="UniProtKB-ARBA"/>
</dbReference>
<proteinExistence type="predicted"/>
<dbReference type="PANTHER" id="PTHR47994">
    <property type="entry name" value="F14D16.11-RELATED"/>
    <property type="match status" value="1"/>
</dbReference>
<keyword evidence="5" id="KW-0804">Transcription</keyword>
<dbReference type="Pfam" id="PF00249">
    <property type="entry name" value="Myb_DNA-binding"/>
    <property type="match status" value="2"/>
</dbReference>
<dbReference type="GO" id="GO:0080090">
    <property type="term" value="P:regulation of primary metabolic process"/>
    <property type="evidence" value="ECO:0007669"/>
    <property type="project" value="UniProtKB-ARBA"/>
</dbReference>
<keyword evidence="3" id="KW-0805">Transcription regulation</keyword>
<evidence type="ECO:0000256" key="2">
    <source>
        <dbReference type="ARBA" id="ARBA00022737"/>
    </source>
</evidence>
<feature type="domain" description="HTH myb-type" evidence="10">
    <location>
        <begin position="189"/>
        <end position="245"/>
    </location>
</feature>
<evidence type="ECO:0000313" key="11">
    <source>
        <dbReference type="EMBL" id="KAE8729871.1"/>
    </source>
</evidence>
<feature type="compositionally biased region" description="Low complexity" evidence="8">
    <location>
        <begin position="19"/>
        <end position="48"/>
    </location>
</feature>
<comment type="subunit">
    <text evidence="7">Can form complexes with MYC2, MYC3 or MYC4.</text>
</comment>
<keyword evidence="2" id="KW-0677">Repeat</keyword>
<name>A0A6A3CRL8_HIBSY</name>
<gene>
    <name evidence="11" type="ORF">F3Y22_tig00003103pilonHSYRG00043</name>
</gene>
<dbReference type="InterPro" id="IPR017930">
    <property type="entry name" value="Myb_dom"/>
</dbReference>
<evidence type="ECO:0000259" key="10">
    <source>
        <dbReference type="PROSITE" id="PS51294"/>
    </source>
</evidence>